<dbReference type="SUPFAM" id="SSF47928">
    <property type="entry name" value="N-terminal domain of the delta subunit of the F1F0-ATP synthase"/>
    <property type="match status" value="1"/>
</dbReference>
<keyword evidence="4 8" id="KW-0406">Ion transport</keyword>
<keyword evidence="5 8" id="KW-0472">Membrane</keyword>
<dbReference type="GO" id="GO:0005886">
    <property type="term" value="C:plasma membrane"/>
    <property type="evidence" value="ECO:0007669"/>
    <property type="project" value="UniProtKB-SubCell"/>
</dbReference>
<comment type="caution">
    <text evidence="9">The sequence shown here is derived from an EMBL/GenBank/DDBJ whole genome shotgun (WGS) entry which is preliminary data.</text>
</comment>
<dbReference type="Pfam" id="PF00213">
    <property type="entry name" value="OSCP"/>
    <property type="match status" value="1"/>
</dbReference>
<evidence type="ECO:0000313" key="10">
    <source>
        <dbReference type="Proteomes" id="UP000604481"/>
    </source>
</evidence>
<dbReference type="AlphaFoldDB" id="A0A8J7FHC5"/>
<keyword evidence="6 8" id="KW-0139">CF(1)</keyword>
<keyword evidence="7 8" id="KW-0066">ATP synthesis</keyword>
<protein>
    <recommendedName>
        <fullName evidence="8">ATP synthase subunit delta</fullName>
    </recommendedName>
    <alternativeName>
        <fullName evidence="8">ATP synthase F(1) sector subunit delta</fullName>
    </alternativeName>
    <alternativeName>
        <fullName evidence="8">F-type ATPase subunit delta</fullName>
        <shortName evidence="8">F-ATPase subunit delta</shortName>
    </alternativeName>
</protein>
<dbReference type="InterPro" id="IPR000711">
    <property type="entry name" value="ATPase_OSCP/dsu"/>
</dbReference>
<evidence type="ECO:0000256" key="3">
    <source>
        <dbReference type="ARBA" id="ARBA00022781"/>
    </source>
</evidence>
<dbReference type="PANTHER" id="PTHR11910">
    <property type="entry name" value="ATP SYNTHASE DELTA CHAIN"/>
    <property type="match status" value="1"/>
</dbReference>
<dbReference type="GO" id="GO:0046933">
    <property type="term" value="F:proton-transporting ATP synthase activity, rotational mechanism"/>
    <property type="evidence" value="ECO:0007669"/>
    <property type="project" value="UniProtKB-UniRule"/>
</dbReference>
<dbReference type="RefSeq" id="WP_194114718.1">
    <property type="nucleotide sequence ID" value="NZ_JADFUA010000001.1"/>
</dbReference>
<comment type="subcellular location">
    <subcellularLocation>
        <location evidence="8">Cell membrane</location>
        <topology evidence="8">Peripheral membrane protein</topology>
    </subcellularLocation>
    <subcellularLocation>
        <location evidence="1">Membrane</location>
    </subcellularLocation>
</comment>
<comment type="function">
    <text evidence="8">F(1)F(0) ATP synthase produces ATP from ADP in the presence of a proton or sodium gradient. F-type ATPases consist of two structural domains, F(1) containing the extramembraneous catalytic core and F(0) containing the membrane proton channel, linked together by a central stalk and a peripheral stalk. During catalysis, ATP synthesis in the catalytic domain of F(1) is coupled via a rotary mechanism of the central stalk subunits to proton translocation.</text>
</comment>
<keyword evidence="3 8" id="KW-0375">Hydrogen ion transport</keyword>
<dbReference type="GO" id="GO:0045259">
    <property type="term" value="C:proton-transporting ATP synthase complex"/>
    <property type="evidence" value="ECO:0007669"/>
    <property type="project" value="UniProtKB-KW"/>
</dbReference>
<dbReference type="InterPro" id="IPR026015">
    <property type="entry name" value="ATP_synth_OSCP/delta_N_sf"/>
</dbReference>
<organism evidence="9 10">
    <name type="scientific">Chitinilyticum piscinae</name>
    <dbReference type="NCBI Taxonomy" id="2866724"/>
    <lineage>
        <taxon>Bacteria</taxon>
        <taxon>Pseudomonadati</taxon>
        <taxon>Pseudomonadota</taxon>
        <taxon>Betaproteobacteria</taxon>
        <taxon>Neisseriales</taxon>
        <taxon>Chitinibacteraceae</taxon>
        <taxon>Chitinilyticum</taxon>
    </lineage>
</organism>
<evidence type="ECO:0000256" key="1">
    <source>
        <dbReference type="ARBA" id="ARBA00004370"/>
    </source>
</evidence>
<gene>
    <name evidence="8" type="primary">atpH</name>
    <name evidence="9" type="ORF">INR99_02555</name>
</gene>
<dbReference type="EMBL" id="JADFUA010000001">
    <property type="protein sequence ID" value="MBE9608220.1"/>
    <property type="molecule type" value="Genomic_DNA"/>
</dbReference>
<name>A0A8J7FHC5_9NEIS</name>
<comment type="similarity">
    <text evidence="8">Belongs to the ATPase delta chain family.</text>
</comment>
<dbReference type="PRINTS" id="PR00125">
    <property type="entry name" value="ATPASEDELTA"/>
</dbReference>
<evidence type="ECO:0000256" key="7">
    <source>
        <dbReference type="ARBA" id="ARBA00023310"/>
    </source>
</evidence>
<dbReference type="NCBIfam" id="NF004402">
    <property type="entry name" value="PRK05758.2-2"/>
    <property type="match status" value="1"/>
</dbReference>
<dbReference type="HAMAP" id="MF_01416">
    <property type="entry name" value="ATP_synth_delta_bact"/>
    <property type="match status" value="1"/>
</dbReference>
<reference evidence="9 10" key="1">
    <citation type="submission" date="2020-10" db="EMBL/GenBank/DDBJ databases">
        <title>The genome sequence of Chitinilyticum litopenaei 4Y14.</title>
        <authorList>
            <person name="Liu Y."/>
        </authorList>
    </citation>
    <scope>NUCLEOTIDE SEQUENCE [LARGE SCALE GENOMIC DNA]</scope>
    <source>
        <strain evidence="9 10">4Y14</strain>
    </source>
</reference>
<dbReference type="Gene3D" id="1.10.520.20">
    <property type="entry name" value="N-terminal domain of the delta subunit of the F1F0-ATP synthase"/>
    <property type="match status" value="1"/>
</dbReference>
<accession>A0A8J7FHC5</accession>
<evidence type="ECO:0000313" key="9">
    <source>
        <dbReference type="EMBL" id="MBE9608220.1"/>
    </source>
</evidence>
<dbReference type="Proteomes" id="UP000604481">
    <property type="component" value="Unassembled WGS sequence"/>
</dbReference>
<proteinExistence type="inferred from homology"/>
<evidence type="ECO:0000256" key="8">
    <source>
        <dbReference type="HAMAP-Rule" id="MF_01416"/>
    </source>
</evidence>
<dbReference type="NCBIfam" id="TIGR01145">
    <property type="entry name" value="ATP_synt_delta"/>
    <property type="match status" value="1"/>
</dbReference>
<keyword evidence="8" id="KW-1003">Cell membrane</keyword>
<comment type="function">
    <text evidence="8">This protein is part of the stalk that links CF(0) to CF(1). It either transmits conformational changes from CF(0) to CF(1) or is implicated in proton conduction.</text>
</comment>
<evidence type="ECO:0000256" key="2">
    <source>
        <dbReference type="ARBA" id="ARBA00022448"/>
    </source>
</evidence>
<evidence type="ECO:0000256" key="4">
    <source>
        <dbReference type="ARBA" id="ARBA00023065"/>
    </source>
</evidence>
<evidence type="ECO:0000256" key="5">
    <source>
        <dbReference type="ARBA" id="ARBA00023136"/>
    </source>
</evidence>
<keyword evidence="2 8" id="KW-0813">Transport</keyword>
<keyword evidence="10" id="KW-1185">Reference proteome</keyword>
<sequence length="178" mass="18786">MAENITVARPYAEAVFRLAKETGTLTQWSDVLGSLALVAQNEQALDVVANPKFSAAQAQALLTDILGGAATDEVKNFIAVLLENRRFALLPAIAELFETYKAANAGEVEADIETAYALSDSELGELTAALKQQLNRSVTARVSVNPELIGGVKVTVGDLVIDASVRGKLAELATSLKS</sequence>
<evidence type="ECO:0000256" key="6">
    <source>
        <dbReference type="ARBA" id="ARBA00023196"/>
    </source>
</evidence>